<dbReference type="Pfam" id="PF00176">
    <property type="entry name" value="SNF2-rel_dom"/>
    <property type="match status" value="1"/>
</dbReference>
<dbReference type="GO" id="GO:0005634">
    <property type="term" value="C:nucleus"/>
    <property type="evidence" value="ECO:0007669"/>
    <property type="project" value="TreeGrafter"/>
</dbReference>
<dbReference type="InterPro" id="IPR001841">
    <property type="entry name" value="Znf_RING"/>
</dbReference>
<evidence type="ECO:0000313" key="7">
    <source>
        <dbReference type="EMBL" id="QHT73710.1"/>
    </source>
</evidence>
<dbReference type="InterPro" id="IPR038718">
    <property type="entry name" value="SNF2-like_sf"/>
</dbReference>
<evidence type="ECO:0000256" key="2">
    <source>
        <dbReference type="ARBA" id="ARBA00022801"/>
    </source>
</evidence>
<keyword evidence="4" id="KW-0067">ATP-binding</keyword>
<evidence type="ECO:0000256" key="1">
    <source>
        <dbReference type="ARBA" id="ARBA00022741"/>
    </source>
</evidence>
<organism evidence="7">
    <name type="scientific">viral metagenome</name>
    <dbReference type="NCBI Taxonomy" id="1070528"/>
    <lineage>
        <taxon>unclassified sequences</taxon>
        <taxon>metagenomes</taxon>
        <taxon>organismal metagenomes</taxon>
    </lineage>
</organism>
<evidence type="ECO:0000256" key="3">
    <source>
        <dbReference type="ARBA" id="ARBA00022806"/>
    </source>
</evidence>
<dbReference type="SUPFAM" id="SSF52540">
    <property type="entry name" value="P-loop containing nucleoside triphosphate hydrolases"/>
    <property type="match status" value="2"/>
</dbReference>
<dbReference type="InterPro" id="IPR001650">
    <property type="entry name" value="Helicase_C-like"/>
</dbReference>
<sequence length="617" mass="71518">MNNLSIISPKIDQPNNIKIQLKPHQKSGIYHMIKLENDRFIEHGYDDEGFQLSNYQLRTLGLQSHDIKYIKINTSYGILADKVGSGKTLMIVGLINNKVKLEDNEKILSSSLYSSITIKDNKKCLKTNLILVPHSLTTQWSEAFEQSQLKSYVISKRKDIDYLEFDDYIEDICEALVINKDQCIQYYDAIICSANMFSDYFEKFKQSKYSRIIIDEVLQIKLPADFNWCCNFAWFVTATPSGLGYVRRHYIKELIGGMSSYHNLLSIKNNDEFVNESMKIPDIIYKKIKCFTPRELLAVKDFIPIDVINMINANNIQEALKRLNCNIDTNDNIFNILTKRTKNEINDEKAKLEYITKKNYIDLKLKEENIKSTEDKIKKLEEKLKNIKERIDSFSEDNCPICFNNDNKPVVISCCNNIVCLKCLVNLKNICPFCRVQITTDKMNILDNTTKKNIEKEKKEEKLKSKIINLLEIIKSKKNGRFLVFSSYDETFNDIIKEFDKNNIKYSTILGSVAHINNVINDFTSGKISVVMMNAKHYGSGLNLQMATDIVLYHEMGKELETQVIGRAQRLGRTESLEVHYLLHENEKCNSNSNLEYNKDDFNLEDEEEDTDNENIV</sequence>
<dbReference type="InterPro" id="IPR013083">
    <property type="entry name" value="Znf_RING/FYVE/PHD"/>
</dbReference>
<dbReference type="GO" id="GO:0016787">
    <property type="term" value="F:hydrolase activity"/>
    <property type="evidence" value="ECO:0007669"/>
    <property type="project" value="UniProtKB-KW"/>
</dbReference>
<accession>A0A6C0H010</accession>
<dbReference type="PROSITE" id="PS50089">
    <property type="entry name" value="ZF_RING_2"/>
    <property type="match status" value="1"/>
</dbReference>
<dbReference type="SUPFAM" id="SSF57850">
    <property type="entry name" value="RING/U-box"/>
    <property type="match status" value="1"/>
</dbReference>
<dbReference type="GO" id="GO:0008094">
    <property type="term" value="F:ATP-dependent activity, acting on DNA"/>
    <property type="evidence" value="ECO:0007669"/>
    <property type="project" value="TreeGrafter"/>
</dbReference>
<dbReference type="GO" id="GO:0005524">
    <property type="term" value="F:ATP binding"/>
    <property type="evidence" value="ECO:0007669"/>
    <property type="project" value="UniProtKB-KW"/>
</dbReference>
<keyword evidence="3" id="KW-0347">Helicase</keyword>
<dbReference type="InterPro" id="IPR014001">
    <property type="entry name" value="Helicase_ATP-bd"/>
</dbReference>
<reference evidence="7" key="1">
    <citation type="journal article" date="2020" name="Nature">
        <title>Giant virus diversity and host interactions through global metagenomics.</title>
        <authorList>
            <person name="Schulz F."/>
            <person name="Roux S."/>
            <person name="Paez-Espino D."/>
            <person name="Jungbluth S."/>
            <person name="Walsh D.A."/>
            <person name="Denef V.J."/>
            <person name="McMahon K.D."/>
            <person name="Konstantinidis K.T."/>
            <person name="Eloe-Fadrosh E.A."/>
            <person name="Kyrpides N.C."/>
            <person name="Woyke T."/>
        </authorList>
    </citation>
    <scope>NUCLEOTIDE SEQUENCE</scope>
    <source>
        <strain evidence="7">GVMAG-M-3300023179-4</strain>
    </source>
</reference>
<protein>
    <recommendedName>
        <fullName evidence="6">RING-type domain-containing protein</fullName>
    </recommendedName>
</protein>
<dbReference type="Gene3D" id="3.30.40.10">
    <property type="entry name" value="Zinc/RING finger domain, C3HC4 (zinc finger)"/>
    <property type="match status" value="1"/>
</dbReference>
<keyword evidence="5" id="KW-0175">Coiled coil</keyword>
<evidence type="ECO:0000256" key="5">
    <source>
        <dbReference type="SAM" id="Coils"/>
    </source>
</evidence>
<dbReference type="InterPro" id="IPR027417">
    <property type="entry name" value="P-loop_NTPase"/>
</dbReference>
<dbReference type="Gene3D" id="3.40.50.300">
    <property type="entry name" value="P-loop containing nucleotide triphosphate hydrolases"/>
    <property type="match status" value="1"/>
</dbReference>
<dbReference type="Gene3D" id="3.40.50.10810">
    <property type="entry name" value="Tandem AAA-ATPase domain"/>
    <property type="match status" value="1"/>
</dbReference>
<feature type="domain" description="RING-type" evidence="6">
    <location>
        <begin position="399"/>
        <end position="435"/>
    </location>
</feature>
<name>A0A6C0H010_9ZZZZ</name>
<keyword evidence="2" id="KW-0378">Hydrolase</keyword>
<evidence type="ECO:0000256" key="4">
    <source>
        <dbReference type="ARBA" id="ARBA00022840"/>
    </source>
</evidence>
<feature type="coiled-coil region" evidence="5">
    <location>
        <begin position="363"/>
        <end position="397"/>
    </location>
</feature>
<dbReference type="AlphaFoldDB" id="A0A6C0H010"/>
<dbReference type="GO" id="GO:0004386">
    <property type="term" value="F:helicase activity"/>
    <property type="evidence" value="ECO:0007669"/>
    <property type="project" value="UniProtKB-KW"/>
</dbReference>
<dbReference type="EMBL" id="MN739831">
    <property type="protein sequence ID" value="QHT73710.1"/>
    <property type="molecule type" value="Genomic_DNA"/>
</dbReference>
<evidence type="ECO:0000259" key="6">
    <source>
        <dbReference type="PROSITE" id="PS50089"/>
    </source>
</evidence>
<dbReference type="Pfam" id="PF00271">
    <property type="entry name" value="Helicase_C"/>
    <property type="match status" value="1"/>
</dbReference>
<dbReference type="PANTHER" id="PTHR45626:SF17">
    <property type="entry name" value="HELICASE-LIKE TRANSCRIPTION FACTOR"/>
    <property type="match status" value="1"/>
</dbReference>
<proteinExistence type="predicted"/>
<dbReference type="InterPro" id="IPR000330">
    <property type="entry name" value="SNF2_N"/>
</dbReference>
<dbReference type="PANTHER" id="PTHR45626">
    <property type="entry name" value="TRANSCRIPTION TERMINATION FACTOR 2-RELATED"/>
    <property type="match status" value="1"/>
</dbReference>
<dbReference type="InterPro" id="IPR050628">
    <property type="entry name" value="SNF2_RAD54_helicase_TF"/>
</dbReference>
<keyword evidence="1" id="KW-0547">Nucleotide-binding</keyword>
<dbReference type="GO" id="GO:0006281">
    <property type="term" value="P:DNA repair"/>
    <property type="evidence" value="ECO:0007669"/>
    <property type="project" value="TreeGrafter"/>
</dbReference>
<dbReference type="SMART" id="SM00487">
    <property type="entry name" value="DEXDc"/>
    <property type="match status" value="1"/>
</dbReference>